<dbReference type="EMBL" id="JAFLNA010000005">
    <property type="protein sequence ID" value="MBO0131601.1"/>
    <property type="molecule type" value="Genomic_DNA"/>
</dbReference>
<dbReference type="InterPro" id="IPR010642">
    <property type="entry name" value="Invasion_prot_B"/>
</dbReference>
<organism evidence="1 2">
    <name type="scientific">Agrobacterium burrii</name>
    <dbReference type="NCBI Taxonomy" id="2815339"/>
    <lineage>
        <taxon>Bacteria</taxon>
        <taxon>Pseudomonadati</taxon>
        <taxon>Pseudomonadota</taxon>
        <taxon>Alphaproteobacteria</taxon>
        <taxon>Hyphomicrobiales</taxon>
        <taxon>Rhizobiaceae</taxon>
        <taxon>Rhizobium/Agrobacterium group</taxon>
        <taxon>Agrobacterium</taxon>
        <taxon>Agrobacterium tumefaciens complex</taxon>
    </lineage>
</organism>
<protein>
    <submittedName>
        <fullName evidence="1">Invasion associated locus B family protein</fullName>
    </submittedName>
</protein>
<dbReference type="InterPro" id="IPR038696">
    <property type="entry name" value="IalB_sf"/>
</dbReference>
<evidence type="ECO:0000313" key="2">
    <source>
        <dbReference type="Proteomes" id="UP000664699"/>
    </source>
</evidence>
<sequence length="246" mass="26276">MNSQLPALSFQTSFTCVHHHKGLTTGLRVPSFFARIAFTLVMAGTISFATVPSWAQEPTTKGQTDIRAPSDVRVEHFDDWTLRCVAPPATNGKPATSPACEIAQQLMVSQNGKPLEVLNLAVSRANDKAGKADWALVVLTPLDVHLASDFGFAAGTAKPSLLKYRNCNHLGCFVIVPLDRDRLAQMKKAADGTAYFRLLNSQTVKASFSLKGFTKAFDALASGAVPSTQAVNDDKTAPSKAVDGGN</sequence>
<accession>A0ABS3EI11</accession>
<dbReference type="RefSeq" id="WP_207134218.1">
    <property type="nucleotide sequence ID" value="NZ_JAFLNA010000005.1"/>
</dbReference>
<name>A0ABS3EI11_9HYPH</name>
<dbReference type="Pfam" id="PF06776">
    <property type="entry name" value="IalB"/>
    <property type="match status" value="1"/>
</dbReference>
<keyword evidence="2" id="KW-1185">Reference proteome</keyword>
<dbReference type="Gene3D" id="2.60.40.1880">
    <property type="entry name" value="Invasion associated locus B (IalB) protein"/>
    <property type="match status" value="1"/>
</dbReference>
<comment type="caution">
    <text evidence="1">The sequence shown here is derived from an EMBL/GenBank/DDBJ whole genome shotgun (WGS) entry which is preliminary data.</text>
</comment>
<proteinExistence type="predicted"/>
<dbReference type="Proteomes" id="UP000664699">
    <property type="component" value="Unassembled WGS sequence"/>
</dbReference>
<reference evidence="1 2" key="1">
    <citation type="submission" date="2021-03" db="EMBL/GenBank/DDBJ databases">
        <title>Whole genome sequence of Agrobacterium sp. strain Rnr.</title>
        <authorList>
            <person name="Mafakheri H."/>
            <person name="Taghavi S.M."/>
            <person name="Nemanja K."/>
            <person name="Osdaghi E."/>
        </authorList>
    </citation>
    <scope>NUCLEOTIDE SEQUENCE [LARGE SCALE GENOMIC DNA]</scope>
    <source>
        <strain evidence="1 2">Rnr</strain>
    </source>
</reference>
<gene>
    <name evidence="1" type="ORF">JZX89_12675</name>
</gene>
<evidence type="ECO:0000313" key="1">
    <source>
        <dbReference type="EMBL" id="MBO0131601.1"/>
    </source>
</evidence>